<proteinExistence type="predicted"/>
<dbReference type="EMBL" id="JAUSVU010000043">
    <property type="protein sequence ID" value="MDQ0537305.1"/>
    <property type="molecule type" value="Genomic_DNA"/>
</dbReference>
<dbReference type="Proteomes" id="UP001244552">
    <property type="component" value="Unassembled WGS sequence"/>
</dbReference>
<keyword evidence="2" id="KW-1185">Reference proteome</keyword>
<organism evidence="1 2">
    <name type="scientific">Azospirillum picis</name>
    <dbReference type="NCBI Taxonomy" id="488438"/>
    <lineage>
        <taxon>Bacteria</taxon>
        <taxon>Pseudomonadati</taxon>
        <taxon>Pseudomonadota</taxon>
        <taxon>Alphaproteobacteria</taxon>
        <taxon>Rhodospirillales</taxon>
        <taxon>Azospirillaceae</taxon>
        <taxon>Azospirillum</taxon>
    </lineage>
</organism>
<evidence type="ECO:0000313" key="2">
    <source>
        <dbReference type="Proteomes" id="UP001244552"/>
    </source>
</evidence>
<gene>
    <name evidence="1" type="ORF">QO018_006207</name>
</gene>
<sequence>MAKKPTIESGIGFTEVENLLQGIGRDVDSLLQAGAATDDVMTIREA</sequence>
<name>A0ABU0MUY8_9PROT</name>
<dbReference type="RefSeq" id="WP_209991048.1">
    <property type="nucleotide sequence ID" value="NZ_JAGINO010000040.1"/>
</dbReference>
<accession>A0ABU0MUY8</accession>
<protein>
    <submittedName>
        <fullName evidence="1">RsiW-degrading membrane proteinase PrsW (M82 family)</fullName>
    </submittedName>
</protein>
<evidence type="ECO:0000313" key="1">
    <source>
        <dbReference type="EMBL" id="MDQ0537305.1"/>
    </source>
</evidence>
<comment type="caution">
    <text evidence="1">The sequence shown here is derived from an EMBL/GenBank/DDBJ whole genome shotgun (WGS) entry which is preliminary data.</text>
</comment>
<reference evidence="1 2" key="1">
    <citation type="submission" date="2023-07" db="EMBL/GenBank/DDBJ databases">
        <title>Genomic Encyclopedia of Type Strains, Phase IV (KMG-IV): sequencing the most valuable type-strain genomes for metagenomic binning, comparative biology and taxonomic classification.</title>
        <authorList>
            <person name="Goeker M."/>
        </authorList>
    </citation>
    <scope>NUCLEOTIDE SEQUENCE [LARGE SCALE GENOMIC DNA]</scope>
    <source>
        <strain evidence="1 2">DSM 19922</strain>
    </source>
</reference>